<feature type="signal peptide" evidence="2">
    <location>
        <begin position="1"/>
        <end position="17"/>
    </location>
</feature>
<evidence type="ECO:0000256" key="1">
    <source>
        <dbReference type="SAM" id="Phobius"/>
    </source>
</evidence>
<keyword evidence="1" id="KW-1133">Transmembrane helix</keyword>
<keyword evidence="4" id="KW-1185">Reference proteome</keyword>
<evidence type="ECO:0000256" key="2">
    <source>
        <dbReference type="SAM" id="SignalP"/>
    </source>
</evidence>
<organism evidence="3 4">
    <name type="scientific">Pelagomonas calceolata</name>
    <dbReference type="NCBI Taxonomy" id="35677"/>
    <lineage>
        <taxon>Eukaryota</taxon>
        <taxon>Sar</taxon>
        <taxon>Stramenopiles</taxon>
        <taxon>Ochrophyta</taxon>
        <taxon>Pelagophyceae</taxon>
        <taxon>Pelagomonadales</taxon>
        <taxon>Pelagomonadaceae</taxon>
        <taxon>Pelagomonas</taxon>
    </lineage>
</organism>
<accession>A0A8J2SSI5</accession>
<evidence type="ECO:0008006" key="5">
    <source>
        <dbReference type="Google" id="ProtNLM"/>
    </source>
</evidence>
<dbReference type="OrthoDB" id="196545at2759"/>
<protein>
    <recommendedName>
        <fullName evidence="5">Photosystem I reaction center subunit VIII</fullName>
    </recommendedName>
</protein>
<dbReference type="Proteomes" id="UP000789595">
    <property type="component" value="Unassembled WGS sequence"/>
</dbReference>
<keyword evidence="1" id="KW-0812">Transmembrane</keyword>
<evidence type="ECO:0000313" key="3">
    <source>
        <dbReference type="EMBL" id="CAH0372269.1"/>
    </source>
</evidence>
<reference evidence="3" key="1">
    <citation type="submission" date="2021-11" db="EMBL/GenBank/DDBJ databases">
        <authorList>
            <consortium name="Genoscope - CEA"/>
            <person name="William W."/>
        </authorList>
    </citation>
    <scope>NUCLEOTIDE SEQUENCE</scope>
</reference>
<dbReference type="EMBL" id="CAKKNE010000003">
    <property type="protein sequence ID" value="CAH0372269.1"/>
    <property type="molecule type" value="Genomic_DNA"/>
</dbReference>
<keyword evidence="1" id="KW-0472">Membrane</keyword>
<gene>
    <name evidence="3" type="ORF">PECAL_3P22520</name>
</gene>
<dbReference type="AlphaFoldDB" id="A0A8J2SSI5"/>
<feature type="chain" id="PRO_5035318804" description="Photosystem I reaction center subunit VIII" evidence="2">
    <location>
        <begin position="18"/>
        <end position="94"/>
    </location>
</feature>
<sequence>MMKTAVLAAAAIVSVDAFAPAARSLRTDVRRQVFQQDPDQKPLTAANEPEEFFASDFESMAPEEKLKDPLVLLGLGSIFLPFIMILGFQATGVI</sequence>
<name>A0A8J2SSI5_9STRA</name>
<evidence type="ECO:0000313" key="4">
    <source>
        <dbReference type="Proteomes" id="UP000789595"/>
    </source>
</evidence>
<proteinExistence type="predicted"/>
<keyword evidence="2" id="KW-0732">Signal</keyword>
<comment type="caution">
    <text evidence="3">The sequence shown here is derived from an EMBL/GenBank/DDBJ whole genome shotgun (WGS) entry which is preliminary data.</text>
</comment>
<feature type="transmembrane region" description="Helical" evidence="1">
    <location>
        <begin position="70"/>
        <end position="88"/>
    </location>
</feature>